<dbReference type="OrthoDB" id="26525at2759"/>
<dbReference type="Proteomes" id="UP000717585">
    <property type="component" value="Unassembled WGS sequence"/>
</dbReference>
<dbReference type="Pfam" id="PF13499">
    <property type="entry name" value="EF-hand_7"/>
    <property type="match status" value="1"/>
</dbReference>
<keyword evidence="1" id="KW-0479">Metal-binding</keyword>
<evidence type="ECO:0000313" key="7">
    <source>
        <dbReference type="EMBL" id="KAG9392436.1"/>
    </source>
</evidence>
<gene>
    <name evidence="6" type="ORF">J8273_5425</name>
    <name evidence="7" type="ORF">J8273_5426</name>
</gene>
<dbReference type="CDD" id="cd00051">
    <property type="entry name" value="EFh"/>
    <property type="match status" value="1"/>
</dbReference>
<comment type="caution">
    <text evidence="6">The sequence shown here is derived from an EMBL/GenBank/DDBJ whole genome shotgun (WGS) entry which is preliminary data.</text>
</comment>
<feature type="region of interest" description="Disordered" evidence="4">
    <location>
        <begin position="180"/>
        <end position="212"/>
    </location>
</feature>
<dbReference type="InterPro" id="IPR018247">
    <property type="entry name" value="EF_Hand_1_Ca_BS"/>
</dbReference>
<protein>
    <submittedName>
        <fullName evidence="6">Flagellar calcium-binding protein calflagin</fullName>
    </submittedName>
</protein>
<dbReference type="PROSITE" id="PS50222">
    <property type="entry name" value="EF_HAND_2"/>
    <property type="match status" value="2"/>
</dbReference>
<proteinExistence type="predicted"/>
<dbReference type="SUPFAM" id="SSF47473">
    <property type="entry name" value="EF-hand"/>
    <property type="match status" value="1"/>
</dbReference>
<evidence type="ECO:0000256" key="4">
    <source>
        <dbReference type="SAM" id="MobiDB-lite"/>
    </source>
</evidence>
<dbReference type="InterPro" id="IPR003299">
    <property type="entry name" value="Calflagin-bd"/>
</dbReference>
<evidence type="ECO:0000313" key="6">
    <source>
        <dbReference type="EMBL" id="KAG9392435.1"/>
    </source>
</evidence>
<evidence type="ECO:0000259" key="5">
    <source>
        <dbReference type="PROSITE" id="PS50222"/>
    </source>
</evidence>
<name>A0A8J6AU14_9EUKA</name>
<dbReference type="PROSITE" id="PS00018">
    <property type="entry name" value="EF_HAND_1"/>
    <property type="match status" value="2"/>
</dbReference>
<sequence>MTVISTAEFDELENQIREMINEGGRAKALELWNRFDYNGSGQLSLAEIDKQITEEFPLLNNTDALIRAFYFTTVGCMDTEAYKKAQGEDAYVQKNEFMKLLRNIFYFNKLWSVFDEIDTDDDRRVSVDEFVAGTDECGLELSPEEAAAKFEEIDTNGGGMILFSEFVQFVADSKIQLEGGLQVDPPTSADASSEDIAAVSGSSTDAEGDNAV</sequence>
<organism evidence="6 8">
    <name type="scientific">Carpediemonas membranifera</name>
    <dbReference type="NCBI Taxonomy" id="201153"/>
    <lineage>
        <taxon>Eukaryota</taxon>
        <taxon>Metamonada</taxon>
        <taxon>Carpediemonas-like organisms</taxon>
        <taxon>Carpediemonas</taxon>
    </lineage>
</organism>
<dbReference type="EMBL" id="JAHDYR010000038">
    <property type="protein sequence ID" value="KAG9392436.1"/>
    <property type="molecule type" value="Genomic_DNA"/>
</dbReference>
<dbReference type="InterPro" id="IPR011992">
    <property type="entry name" value="EF-hand-dom_pair"/>
</dbReference>
<feature type="domain" description="EF-hand" evidence="5">
    <location>
        <begin position="105"/>
        <end position="140"/>
    </location>
</feature>
<dbReference type="AlphaFoldDB" id="A0A8J6AU14"/>
<dbReference type="PRINTS" id="PR01362">
    <property type="entry name" value="CALFLAGIN"/>
</dbReference>
<feature type="domain" description="EF-hand" evidence="5">
    <location>
        <begin position="141"/>
        <end position="176"/>
    </location>
</feature>
<evidence type="ECO:0000313" key="8">
    <source>
        <dbReference type="Proteomes" id="UP000717585"/>
    </source>
</evidence>
<dbReference type="SMART" id="SM00054">
    <property type="entry name" value="EFh"/>
    <property type="match status" value="3"/>
</dbReference>
<keyword evidence="3" id="KW-0106">Calcium</keyword>
<dbReference type="EMBL" id="JAHDYR010000038">
    <property type="protein sequence ID" value="KAG9392435.1"/>
    <property type="molecule type" value="Genomic_DNA"/>
</dbReference>
<evidence type="ECO:0000256" key="3">
    <source>
        <dbReference type="ARBA" id="ARBA00022837"/>
    </source>
</evidence>
<evidence type="ECO:0000256" key="2">
    <source>
        <dbReference type="ARBA" id="ARBA00022737"/>
    </source>
</evidence>
<evidence type="ECO:0000256" key="1">
    <source>
        <dbReference type="ARBA" id="ARBA00022723"/>
    </source>
</evidence>
<dbReference type="Gene3D" id="1.10.238.10">
    <property type="entry name" value="EF-hand"/>
    <property type="match status" value="1"/>
</dbReference>
<keyword evidence="6" id="KW-0969">Cilium</keyword>
<dbReference type="GO" id="GO:0005509">
    <property type="term" value="F:calcium ion binding"/>
    <property type="evidence" value="ECO:0007669"/>
    <property type="project" value="InterPro"/>
</dbReference>
<keyword evidence="6" id="KW-0282">Flagellum</keyword>
<keyword evidence="6" id="KW-0966">Cell projection</keyword>
<keyword evidence="8" id="KW-1185">Reference proteome</keyword>
<reference evidence="6" key="1">
    <citation type="submission" date="2021-05" db="EMBL/GenBank/DDBJ databases">
        <title>A free-living protist that lacks canonical eukaryotic 1 DNA replication and segregation systems.</title>
        <authorList>
            <person name="Salas-Leiva D.E."/>
            <person name="Tromer E.C."/>
            <person name="Curtis B.A."/>
            <person name="Jerlstrom-Hultqvist J."/>
            <person name="Kolisko M."/>
            <person name="Yi Z."/>
            <person name="Salas-Leiva J.S."/>
            <person name="Gallot-Lavallee L."/>
            <person name="Kops G.J.P.L."/>
            <person name="Archibald J.M."/>
            <person name="Simpson A.G.B."/>
            <person name="Roger A.J."/>
        </authorList>
    </citation>
    <scope>NUCLEOTIDE SEQUENCE</scope>
    <source>
        <strain evidence="6">BICM</strain>
    </source>
</reference>
<dbReference type="InterPro" id="IPR002048">
    <property type="entry name" value="EF_hand_dom"/>
</dbReference>
<keyword evidence="2" id="KW-0677">Repeat</keyword>
<accession>A0A8J6AU14</accession>